<evidence type="ECO:0000256" key="10">
    <source>
        <dbReference type="HAMAP-Rule" id="MF_00255"/>
    </source>
</evidence>
<feature type="domain" description="DALR anticodon binding" evidence="11">
    <location>
        <begin position="581"/>
        <end position="678"/>
    </location>
</feature>
<dbReference type="HAMAP" id="MF_00255">
    <property type="entry name" value="Gly_tRNA_synth_beta"/>
    <property type="match status" value="1"/>
</dbReference>
<evidence type="ECO:0000256" key="8">
    <source>
        <dbReference type="ARBA" id="ARBA00023146"/>
    </source>
</evidence>
<evidence type="ECO:0000256" key="3">
    <source>
        <dbReference type="ARBA" id="ARBA00022490"/>
    </source>
</evidence>
<accession>A0A0F6W3P0</accession>
<comment type="similarity">
    <text evidence="2 10">Belongs to the class-II aminoacyl-tRNA synthetase family.</text>
</comment>
<dbReference type="EMBL" id="CP011125">
    <property type="protein sequence ID" value="AKF06598.1"/>
    <property type="molecule type" value="Genomic_DNA"/>
</dbReference>
<dbReference type="Proteomes" id="UP000034883">
    <property type="component" value="Chromosome"/>
</dbReference>
<keyword evidence="3 10" id="KW-0963">Cytoplasm</keyword>
<dbReference type="GO" id="GO:0005524">
    <property type="term" value="F:ATP binding"/>
    <property type="evidence" value="ECO:0007669"/>
    <property type="project" value="UniProtKB-UniRule"/>
</dbReference>
<dbReference type="GO" id="GO:0006420">
    <property type="term" value="P:arginyl-tRNA aminoacylation"/>
    <property type="evidence" value="ECO:0007669"/>
    <property type="project" value="InterPro"/>
</dbReference>
<keyword evidence="13" id="KW-1185">Reference proteome</keyword>
<sequence>MTAHLLLEIGTEELPASFVAKALKELPGILTQLLDHARIGHGSASSYGTPRRLAVLVNDVADRQTDLEEEVLGPPKAAAFEADGRPKKAAEGFAKKNGIAVDQIRVVTTDKGEYAAVTRRETGRAASEVLPAILADAIAKIPFPKSMRWGQGDVAFGRPVHWLVALHGKHAIATQFAGIASGTRTRGHRFLAAREIEIPEAGAYLAILRDAHVLADERERRRVMIERLEAKAREIGGDLVPDEFLVEENASLVEEPHVIAGSFEEAYLSLPDEVIVAVMRGHQRYFAVKAKGADRLMPRYLAVVNTALDPATVTNGNDRALRPRLADARFFVETDRQTPLAARVPKLDGIVFQAKLGSVGEKTVRVGELAARLSNDGRAVKAAPLAKADLVTLIVGEFPELQGLMGRWYAQQQGVEPDVADAIRDHYLPKSASDAVPSAPLSAALSIADRADTLVGCFGIGIVPTGGADPFALRRAALAIARTALEGPIDVDLRDVLAAAWRAYDAQGKKLSAKDEVLAKLDEFFRTRLRGLLSEQQGHPVDLVDACLGAWEGRSIRDLAARVRALAELRKMPAYESLAVAFKRAYNIAKDAPSGDPDPALFDHEAERALAARFSEIRSRVESATQSGDYVAALTLVAKELREPIDRFFDQVFVMVDDTKVRDNRLRLLGAIARTMTRIAHFHLLGGA</sequence>
<dbReference type="GO" id="GO:0004820">
    <property type="term" value="F:glycine-tRNA ligase activity"/>
    <property type="evidence" value="ECO:0007669"/>
    <property type="project" value="UniProtKB-UniRule"/>
</dbReference>
<evidence type="ECO:0000259" key="11">
    <source>
        <dbReference type="Pfam" id="PF05746"/>
    </source>
</evidence>
<dbReference type="GO" id="GO:0005829">
    <property type="term" value="C:cytosol"/>
    <property type="evidence" value="ECO:0007669"/>
    <property type="project" value="TreeGrafter"/>
</dbReference>
<gene>
    <name evidence="10" type="primary">glyS</name>
    <name evidence="12" type="ORF">DB32_003747</name>
</gene>
<keyword evidence="6 10" id="KW-0067">ATP-binding</keyword>
<dbReference type="InterPro" id="IPR008909">
    <property type="entry name" value="DALR_anticod-bd"/>
</dbReference>
<dbReference type="Pfam" id="PF02092">
    <property type="entry name" value="tRNA_synt_2f"/>
    <property type="match status" value="1"/>
</dbReference>
<comment type="subunit">
    <text evidence="10">Tetramer of two alpha and two beta subunits.</text>
</comment>
<evidence type="ECO:0000256" key="1">
    <source>
        <dbReference type="ARBA" id="ARBA00004496"/>
    </source>
</evidence>
<dbReference type="STRING" id="927083.DB32_003747"/>
<dbReference type="SUPFAM" id="SSF109604">
    <property type="entry name" value="HD-domain/PDEase-like"/>
    <property type="match status" value="1"/>
</dbReference>
<keyword evidence="4 10" id="KW-0436">Ligase</keyword>
<dbReference type="PANTHER" id="PTHR30075:SF2">
    <property type="entry name" value="GLYCINE--TRNA LIGASE, CHLOROPLASTIC_MITOCHONDRIAL 2"/>
    <property type="match status" value="1"/>
</dbReference>
<dbReference type="Pfam" id="PF05746">
    <property type="entry name" value="DALR_1"/>
    <property type="match status" value="1"/>
</dbReference>
<proteinExistence type="inferred from homology"/>
<comment type="subcellular location">
    <subcellularLocation>
        <location evidence="1 10">Cytoplasm</location>
    </subcellularLocation>
</comment>
<evidence type="ECO:0000256" key="9">
    <source>
        <dbReference type="ARBA" id="ARBA00047937"/>
    </source>
</evidence>
<reference evidence="12 13" key="1">
    <citation type="submission" date="2015-03" db="EMBL/GenBank/DDBJ databases">
        <title>Genome assembly of Sandaracinus amylolyticus DSM 53668.</title>
        <authorList>
            <person name="Sharma G."/>
            <person name="Subramanian S."/>
        </authorList>
    </citation>
    <scope>NUCLEOTIDE SEQUENCE [LARGE SCALE GENOMIC DNA]</scope>
    <source>
        <strain evidence="12 13">DSM 53668</strain>
    </source>
</reference>
<dbReference type="GO" id="GO:0004814">
    <property type="term" value="F:arginine-tRNA ligase activity"/>
    <property type="evidence" value="ECO:0007669"/>
    <property type="project" value="InterPro"/>
</dbReference>
<dbReference type="EC" id="6.1.1.14" evidence="10"/>
<dbReference type="PROSITE" id="PS50861">
    <property type="entry name" value="AA_TRNA_LIGASE_II_GLYAB"/>
    <property type="match status" value="1"/>
</dbReference>
<evidence type="ECO:0000256" key="5">
    <source>
        <dbReference type="ARBA" id="ARBA00022741"/>
    </source>
</evidence>
<dbReference type="PRINTS" id="PR01045">
    <property type="entry name" value="TRNASYNTHGB"/>
</dbReference>
<dbReference type="AlphaFoldDB" id="A0A0F6W3P0"/>
<dbReference type="InterPro" id="IPR006194">
    <property type="entry name" value="Gly-tRNA-synth_heterodimer"/>
</dbReference>
<evidence type="ECO:0000256" key="4">
    <source>
        <dbReference type="ARBA" id="ARBA00022598"/>
    </source>
</evidence>
<dbReference type="NCBIfam" id="TIGR00211">
    <property type="entry name" value="glyS"/>
    <property type="match status" value="1"/>
</dbReference>
<keyword evidence="8 10" id="KW-0030">Aminoacyl-tRNA synthetase</keyword>
<comment type="catalytic activity">
    <reaction evidence="9 10">
        <text>tRNA(Gly) + glycine + ATP = glycyl-tRNA(Gly) + AMP + diphosphate</text>
        <dbReference type="Rhea" id="RHEA:16013"/>
        <dbReference type="Rhea" id="RHEA-COMP:9664"/>
        <dbReference type="Rhea" id="RHEA-COMP:9683"/>
        <dbReference type="ChEBI" id="CHEBI:30616"/>
        <dbReference type="ChEBI" id="CHEBI:33019"/>
        <dbReference type="ChEBI" id="CHEBI:57305"/>
        <dbReference type="ChEBI" id="CHEBI:78442"/>
        <dbReference type="ChEBI" id="CHEBI:78522"/>
        <dbReference type="ChEBI" id="CHEBI:456215"/>
        <dbReference type="EC" id="6.1.1.14"/>
    </reaction>
</comment>
<dbReference type="GO" id="GO:0006426">
    <property type="term" value="P:glycyl-tRNA aminoacylation"/>
    <property type="evidence" value="ECO:0007669"/>
    <property type="project" value="UniProtKB-UniRule"/>
</dbReference>
<evidence type="ECO:0000313" key="13">
    <source>
        <dbReference type="Proteomes" id="UP000034883"/>
    </source>
</evidence>
<keyword evidence="5 10" id="KW-0547">Nucleotide-binding</keyword>
<dbReference type="InterPro" id="IPR015944">
    <property type="entry name" value="Gly-tRNA-synth_bsu"/>
</dbReference>
<evidence type="ECO:0000313" key="12">
    <source>
        <dbReference type="EMBL" id="AKF06598.1"/>
    </source>
</evidence>
<dbReference type="PANTHER" id="PTHR30075">
    <property type="entry name" value="GLYCYL-TRNA SYNTHETASE"/>
    <property type="match status" value="1"/>
</dbReference>
<evidence type="ECO:0000256" key="6">
    <source>
        <dbReference type="ARBA" id="ARBA00022840"/>
    </source>
</evidence>
<organism evidence="12 13">
    <name type="scientific">Sandaracinus amylolyticus</name>
    <dbReference type="NCBI Taxonomy" id="927083"/>
    <lineage>
        <taxon>Bacteria</taxon>
        <taxon>Pseudomonadati</taxon>
        <taxon>Myxococcota</taxon>
        <taxon>Polyangia</taxon>
        <taxon>Polyangiales</taxon>
        <taxon>Sandaracinaceae</taxon>
        <taxon>Sandaracinus</taxon>
    </lineage>
</organism>
<dbReference type="OrthoDB" id="9775440at2"/>
<protein>
    <recommendedName>
        <fullName evidence="10">Glycine--tRNA ligase beta subunit</fullName>
        <ecNumber evidence="10">6.1.1.14</ecNumber>
    </recommendedName>
    <alternativeName>
        <fullName evidence="10">Glycyl-tRNA synthetase beta subunit</fullName>
        <shortName evidence="10">GlyRS</shortName>
    </alternativeName>
</protein>
<evidence type="ECO:0000256" key="7">
    <source>
        <dbReference type="ARBA" id="ARBA00022917"/>
    </source>
</evidence>
<name>A0A0F6W3P0_9BACT</name>
<dbReference type="RefSeq" id="WP_053233755.1">
    <property type="nucleotide sequence ID" value="NZ_CP011125.1"/>
</dbReference>
<dbReference type="KEGG" id="samy:DB32_003747"/>
<evidence type="ECO:0000256" key="2">
    <source>
        <dbReference type="ARBA" id="ARBA00008226"/>
    </source>
</evidence>
<keyword evidence="7 10" id="KW-0648">Protein biosynthesis</keyword>